<keyword evidence="1" id="KW-1133">Transmembrane helix</keyword>
<feature type="non-terminal residue" evidence="3">
    <location>
        <position position="1"/>
    </location>
</feature>
<feature type="domain" description="DUF6533" evidence="2">
    <location>
        <begin position="1"/>
        <end position="40"/>
    </location>
</feature>
<keyword evidence="1" id="KW-0812">Transmembrane</keyword>
<organism evidence="3">
    <name type="scientific">Dichomitus squalens</name>
    <dbReference type="NCBI Taxonomy" id="114155"/>
    <lineage>
        <taxon>Eukaryota</taxon>
        <taxon>Fungi</taxon>
        <taxon>Dikarya</taxon>
        <taxon>Basidiomycota</taxon>
        <taxon>Agaricomycotina</taxon>
        <taxon>Agaricomycetes</taxon>
        <taxon>Polyporales</taxon>
        <taxon>Polyporaceae</taxon>
        <taxon>Dichomitus</taxon>
    </lineage>
</organism>
<gene>
    <name evidence="3" type="ORF">BD311DRAFT_647487</name>
</gene>
<feature type="transmembrane region" description="Helical" evidence="1">
    <location>
        <begin position="17"/>
        <end position="37"/>
    </location>
</feature>
<protein>
    <recommendedName>
        <fullName evidence="2">DUF6533 domain-containing protein</fullName>
    </recommendedName>
</protein>
<dbReference type="AlphaFoldDB" id="A0A4Q9N8Y5"/>
<name>A0A4Q9N8Y5_9APHY</name>
<accession>A0A4Q9N8Y5</accession>
<sequence>AILFYDFSLTFSTEVEYFWKSANISLFSVLFAANRYFGLLGPIPTIFEYFTSPSEQVIILVLRTYALYERSGRILVLLIVTHDVCLFTDLAIAWFAMLWFDTTIFVLTLARAIQMHRRLPGGIVEILFRDGTIYYGRACSVCICRLSTTLISRLILNLRDTRLRRARYIGEGANSQALSATSAQSVVSRVVFGRDQAKALSTSASDSTSCTDFPNDTEMTA</sequence>
<evidence type="ECO:0000256" key="1">
    <source>
        <dbReference type="SAM" id="Phobius"/>
    </source>
</evidence>
<keyword evidence="1" id="KW-0472">Membrane</keyword>
<proteinExistence type="predicted"/>
<evidence type="ECO:0000259" key="2">
    <source>
        <dbReference type="Pfam" id="PF20151"/>
    </source>
</evidence>
<reference evidence="3" key="1">
    <citation type="submission" date="2019-01" db="EMBL/GenBank/DDBJ databases">
        <title>Draft genome sequences of three monokaryotic isolates of the white-rot basidiomycete fungus Dichomitus squalens.</title>
        <authorList>
            <consortium name="DOE Joint Genome Institute"/>
            <person name="Lopez S.C."/>
            <person name="Andreopoulos B."/>
            <person name="Pangilinan J."/>
            <person name="Lipzen A."/>
            <person name="Riley R."/>
            <person name="Ahrendt S."/>
            <person name="Ng V."/>
            <person name="Barry K."/>
            <person name="Daum C."/>
            <person name="Grigoriev I.V."/>
            <person name="Hilden K.S."/>
            <person name="Makela M.R."/>
            <person name="de Vries R.P."/>
        </authorList>
    </citation>
    <scope>NUCLEOTIDE SEQUENCE [LARGE SCALE GENOMIC DNA]</scope>
    <source>
        <strain evidence="3">OM18370.1</strain>
    </source>
</reference>
<evidence type="ECO:0000313" key="3">
    <source>
        <dbReference type="EMBL" id="TBU35842.1"/>
    </source>
</evidence>
<dbReference type="OrthoDB" id="3261349at2759"/>
<dbReference type="EMBL" id="ML143386">
    <property type="protein sequence ID" value="TBU35842.1"/>
    <property type="molecule type" value="Genomic_DNA"/>
</dbReference>
<dbReference type="InterPro" id="IPR045340">
    <property type="entry name" value="DUF6533"/>
</dbReference>
<dbReference type="Pfam" id="PF20151">
    <property type="entry name" value="DUF6533"/>
    <property type="match status" value="1"/>
</dbReference>
<dbReference type="Proteomes" id="UP000292957">
    <property type="component" value="Unassembled WGS sequence"/>
</dbReference>